<dbReference type="PANTHER" id="PTHR31251">
    <property type="entry name" value="SQUAMOSA PROMOTER-BINDING-LIKE PROTEIN 4"/>
    <property type="match status" value="1"/>
</dbReference>
<gene>
    <name evidence="7" type="ORF">D8674_017612</name>
</gene>
<comment type="caution">
    <text evidence="7">The sequence shown here is derived from an EMBL/GenBank/DDBJ whole genome shotgun (WGS) entry which is preliminary data.</text>
</comment>
<dbReference type="GO" id="GO:0005634">
    <property type="term" value="C:nucleus"/>
    <property type="evidence" value="ECO:0007669"/>
    <property type="project" value="InterPro"/>
</dbReference>
<sequence length="418" mass="46853">MAVVLMQHQPLINADDFINLMKIDSSTSNSHREGGGEEEYQVGGGGHGSGIYNKENQEMLPSYDFQLVRPYCCYPQPGPAPPANGGPIRAVEQRQRREIQPAPEGPARNRGRYSPGTPIRVCQQHPRAQTVFPQLPAASWVSKEVFDISLSLFRDAMEKKPSVCTTGWHTTVALFELHRRSQKKKIEHLINEVLAEAESGGPAIASRRAAMEWDFKDIDLDALVGTSISQPQMKNRPAESLGLDFKKLQEDPIKLSSSRRINGSNNGSDHLKVLCLVDGCRADLSRCREYHRQHRICELRSKTPVVVVKREQKRFCQQCSRVHSLVELDEGRGAAENVSMELNHQQSNQSTPSVPSKKKNWNPRNRPSMIFVKWERRGRWREARLSLGEPRELTSWSLAVVLGACAHGCAPSSALQTP</sequence>
<reference evidence="7 8" key="1">
    <citation type="submission" date="2019-09" db="EMBL/GenBank/DDBJ databases">
        <authorList>
            <person name="Ou C."/>
        </authorList>
    </citation>
    <scope>NUCLEOTIDE SEQUENCE [LARGE SCALE GENOMIC DNA]</scope>
    <source>
        <strain evidence="7">S2</strain>
        <tissue evidence="7">Leaf</tissue>
    </source>
</reference>
<evidence type="ECO:0000256" key="4">
    <source>
        <dbReference type="PROSITE-ProRule" id="PRU00470"/>
    </source>
</evidence>
<dbReference type="AlphaFoldDB" id="A0A5N5HIK5"/>
<evidence type="ECO:0000256" key="1">
    <source>
        <dbReference type="ARBA" id="ARBA00022723"/>
    </source>
</evidence>
<dbReference type="OrthoDB" id="514967at2759"/>
<accession>A0A5N5HIK5</accession>
<keyword evidence="8" id="KW-1185">Reference proteome</keyword>
<name>A0A5N5HIK5_9ROSA</name>
<feature type="compositionally biased region" description="Polar residues" evidence="5">
    <location>
        <begin position="343"/>
        <end position="354"/>
    </location>
</feature>
<proteinExistence type="predicted"/>
<feature type="region of interest" description="Disordered" evidence="5">
    <location>
        <begin position="27"/>
        <end position="54"/>
    </location>
</feature>
<reference evidence="8" key="2">
    <citation type="submission" date="2019-10" db="EMBL/GenBank/DDBJ databases">
        <title>A de novo genome assembly of a pear dwarfing rootstock.</title>
        <authorList>
            <person name="Wang F."/>
            <person name="Wang J."/>
            <person name="Li S."/>
            <person name="Zhang Y."/>
            <person name="Fang M."/>
            <person name="Ma L."/>
            <person name="Zhao Y."/>
            <person name="Jiang S."/>
        </authorList>
    </citation>
    <scope>NUCLEOTIDE SEQUENCE [LARGE SCALE GENOMIC DNA]</scope>
</reference>
<evidence type="ECO:0000313" key="7">
    <source>
        <dbReference type="EMBL" id="KAB2625952.1"/>
    </source>
</evidence>
<dbReference type="PROSITE" id="PS51141">
    <property type="entry name" value="ZF_SBP"/>
    <property type="match status" value="1"/>
</dbReference>
<evidence type="ECO:0000259" key="6">
    <source>
        <dbReference type="PROSITE" id="PS51141"/>
    </source>
</evidence>
<dbReference type="GO" id="GO:0003677">
    <property type="term" value="F:DNA binding"/>
    <property type="evidence" value="ECO:0007669"/>
    <property type="project" value="InterPro"/>
</dbReference>
<evidence type="ECO:0000313" key="8">
    <source>
        <dbReference type="Proteomes" id="UP000327157"/>
    </source>
</evidence>
<feature type="region of interest" description="Disordered" evidence="5">
    <location>
        <begin position="95"/>
        <end position="114"/>
    </location>
</feature>
<dbReference type="Proteomes" id="UP000327157">
    <property type="component" value="Chromosome 16"/>
</dbReference>
<feature type="region of interest" description="Disordered" evidence="5">
    <location>
        <begin position="343"/>
        <end position="365"/>
    </location>
</feature>
<keyword evidence="3" id="KW-0862">Zinc</keyword>
<dbReference type="Gene3D" id="4.10.1100.10">
    <property type="entry name" value="Transcription factor, SBP-box domain"/>
    <property type="match status" value="1"/>
</dbReference>
<dbReference type="GO" id="GO:0008270">
    <property type="term" value="F:zinc ion binding"/>
    <property type="evidence" value="ECO:0007669"/>
    <property type="project" value="UniProtKB-KW"/>
</dbReference>
<dbReference type="InterPro" id="IPR036893">
    <property type="entry name" value="SBP_sf"/>
</dbReference>
<feature type="domain" description="SBP-type" evidence="6">
    <location>
        <begin position="272"/>
        <end position="349"/>
    </location>
</feature>
<dbReference type="InterPro" id="IPR044817">
    <property type="entry name" value="SBP-like"/>
</dbReference>
<evidence type="ECO:0000256" key="2">
    <source>
        <dbReference type="ARBA" id="ARBA00022771"/>
    </source>
</evidence>
<keyword evidence="2 4" id="KW-0863">Zinc-finger</keyword>
<dbReference type="InterPro" id="IPR004333">
    <property type="entry name" value="SBP_dom"/>
</dbReference>
<dbReference type="EMBL" id="SMOL01000160">
    <property type="protein sequence ID" value="KAB2625952.1"/>
    <property type="molecule type" value="Genomic_DNA"/>
</dbReference>
<organism evidence="7 8">
    <name type="scientific">Pyrus ussuriensis x Pyrus communis</name>
    <dbReference type="NCBI Taxonomy" id="2448454"/>
    <lineage>
        <taxon>Eukaryota</taxon>
        <taxon>Viridiplantae</taxon>
        <taxon>Streptophyta</taxon>
        <taxon>Embryophyta</taxon>
        <taxon>Tracheophyta</taxon>
        <taxon>Spermatophyta</taxon>
        <taxon>Magnoliopsida</taxon>
        <taxon>eudicotyledons</taxon>
        <taxon>Gunneridae</taxon>
        <taxon>Pentapetalae</taxon>
        <taxon>rosids</taxon>
        <taxon>fabids</taxon>
        <taxon>Rosales</taxon>
        <taxon>Rosaceae</taxon>
        <taxon>Amygdaloideae</taxon>
        <taxon>Maleae</taxon>
        <taxon>Pyrus</taxon>
    </lineage>
</organism>
<reference evidence="7 8" key="3">
    <citation type="submission" date="2019-11" db="EMBL/GenBank/DDBJ databases">
        <title>A de novo genome assembly of a pear dwarfing rootstock.</title>
        <authorList>
            <person name="Wang F."/>
            <person name="Wang J."/>
            <person name="Li S."/>
            <person name="Zhang Y."/>
            <person name="Fang M."/>
            <person name="Ma L."/>
            <person name="Zhao Y."/>
            <person name="Jiang S."/>
        </authorList>
    </citation>
    <scope>NUCLEOTIDE SEQUENCE [LARGE SCALE GENOMIC DNA]</scope>
    <source>
        <strain evidence="7">S2</strain>
        <tissue evidence="7">Leaf</tissue>
    </source>
</reference>
<evidence type="ECO:0000256" key="5">
    <source>
        <dbReference type="SAM" id="MobiDB-lite"/>
    </source>
</evidence>
<protein>
    <submittedName>
        <fullName evidence="7">Squamosa promoter-binding-like protein 19</fullName>
    </submittedName>
</protein>
<keyword evidence="1" id="KW-0479">Metal-binding</keyword>
<dbReference type="PANTHER" id="PTHR31251:SF226">
    <property type="entry name" value="SQUAMOSA PROMOTER-BINDING-LIKE PROTEIN 6"/>
    <property type="match status" value="1"/>
</dbReference>
<dbReference type="Pfam" id="PF03110">
    <property type="entry name" value="SBP"/>
    <property type="match status" value="1"/>
</dbReference>
<evidence type="ECO:0000256" key="3">
    <source>
        <dbReference type="ARBA" id="ARBA00022833"/>
    </source>
</evidence>
<dbReference type="SUPFAM" id="SSF103612">
    <property type="entry name" value="SBT domain"/>
    <property type="match status" value="1"/>
</dbReference>